<dbReference type="Pfam" id="PF02884">
    <property type="entry name" value="Lyase_8_C"/>
    <property type="match status" value="1"/>
</dbReference>
<dbReference type="SUPFAM" id="SSF48230">
    <property type="entry name" value="Chondroitin AC/alginate lyase"/>
    <property type="match status" value="1"/>
</dbReference>
<evidence type="ECO:0000256" key="4">
    <source>
        <dbReference type="SAM" id="SignalP"/>
    </source>
</evidence>
<accession>A0A2H3E0P0</accession>
<organism evidence="8 9">
    <name type="scientific">Armillaria gallica</name>
    <name type="common">Bulbous honey fungus</name>
    <name type="synonym">Armillaria bulbosa</name>
    <dbReference type="NCBI Taxonomy" id="47427"/>
    <lineage>
        <taxon>Eukaryota</taxon>
        <taxon>Fungi</taxon>
        <taxon>Dikarya</taxon>
        <taxon>Basidiomycota</taxon>
        <taxon>Agaricomycotina</taxon>
        <taxon>Agaricomycetes</taxon>
        <taxon>Agaricomycetidae</taxon>
        <taxon>Agaricales</taxon>
        <taxon>Marasmiineae</taxon>
        <taxon>Physalacriaceae</taxon>
        <taxon>Armillaria</taxon>
    </lineage>
</organism>
<name>A0A2H3E0P0_ARMGA</name>
<evidence type="ECO:0000256" key="1">
    <source>
        <dbReference type="ARBA" id="ARBA00006699"/>
    </source>
</evidence>
<feature type="domain" description="Polysaccharide lyase 8 N-terminal alpha-helical" evidence="7">
    <location>
        <begin position="73"/>
        <end position="297"/>
    </location>
</feature>
<comment type="similarity">
    <text evidence="1">Belongs to the polysaccharide lyase 8 family.</text>
</comment>
<dbReference type="EMBL" id="KZ293646">
    <property type="protein sequence ID" value="PBL01030.1"/>
    <property type="molecule type" value="Genomic_DNA"/>
</dbReference>
<dbReference type="InterPro" id="IPR008929">
    <property type="entry name" value="Chondroitin_lyas"/>
</dbReference>
<proteinExistence type="inferred from homology"/>
<protein>
    <submittedName>
        <fullName evidence="8">Polysaccharide lyase family 8 protein</fullName>
    </submittedName>
</protein>
<dbReference type="InterPro" id="IPR014718">
    <property type="entry name" value="GH-type_carb-bd"/>
</dbReference>
<evidence type="ECO:0000259" key="6">
    <source>
        <dbReference type="Pfam" id="PF02884"/>
    </source>
</evidence>
<dbReference type="AlphaFoldDB" id="A0A2H3E0P0"/>
<feature type="signal peptide" evidence="4">
    <location>
        <begin position="1"/>
        <end position="20"/>
    </location>
</feature>
<dbReference type="GO" id="GO:0016837">
    <property type="term" value="F:carbon-oxygen lyase activity, acting on polysaccharides"/>
    <property type="evidence" value="ECO:0007669"/>
    <property type="project" value="UniProtKB-ARBA"/>
</dbReference>
<dbReference type="SUPFAM" id="SSF74650">
    <property type="entry name" value="Galactose mutarotase-like"/>
    <property type="match status" value="1"/>
</dbReference>
<dbReference type="GO" id="GO:0005975">
    <property type="term" value="P:carbohydrate metabolic process"/>
    <property type="evidence" value="ECO:0007669"/>
    <property type="project" value="InterPro"/>
</dbReference>
<evidence type="ECO:0000259" key="7">
    <source>
        <dbReference type="Pfam" id="PF08124"/>
    </source>
</evidence>
<dbReference type="InterPro" id="IPR011013">
    <property type="entry name" value="Gal_mutarotase_sf_dom"/>
</dbReference>
<keyword evidence="9" id="KW-1185">Reference proteome</keyword>
<dbReference type="SUPFAM" id="SSF49863">
    <property type="entry name" value="Hyaluronate lyase-like, C-terminal domain"/>
    <property type="match status" value="1"/>
</dbReference>
<dbReference type="Gene3D" id="2.60.220.10">
    <property type="entry name" value="Polysaccharide lyase family 8-like, C-terminal"/>
    <property type="match status" value="1"/>
</dbReference>
<dbReference type="Gene3D" id="2.70.98.10">
    <property type="match status" value="1"/>
</dbReference>
<dbReference type="PANTHER" id="PTHR38481:SF1">
    <property type="entry name" value="HYALURONATE LYASE"/>
    <property type="match status" value="1"/>
</dbReference>
<keyword evidence="3 8" id="KW-0456">Lyase</keyword>
<dbReference type="InterPro" id="IPR011071">
    <property type="entry name" value="Lyase_8-like_C"/>
</dbReference>
<dbReference type="InParanoid" id="A0A2H3E0P0"/>
<dbReference type="InterPro" id="IPR012970">
    <property type="entry name" value="Lyase_8_alpha_N"/>
</dbReference>
<evidence type="ECO:0000256" key="2">
    <source>
        <dbReference type="ARBA" id="ARBA00022729"/>
    </source>
</evidence>
<feature type="domain" description="Polysaccharide lyase family 8 C-terminal" evidence="6">
    <location>
        <begin position="644"/>
        <end position="717"/>
    </location>
</feature>
<dbReference type="PANTHER" id="PTHR38481">
    <property type="entry name" value="HYALURONATE LYASE"/>
    <property type="match status" value="1"/>
</dbReference>
<dbReference type="Gene3D" id="1.50.10.100">
    <property type="entry name" value="Chondroitin AC/alginate lyase"/>
    <property type="match status" value="1"/>
</dbReference>
<evidence type="ECO:0000259" key="5">
    <source>
        <dbReference type="Pfam" id="PF02278"/>
    </source>
</evidence>
<reference evidence="9" key="1">
    <citation type="journal article" date="2017" name="Nat. Ecol. Evol.">
        <title>Genome expansion and lineage-specific genetic innovations in the forest pathogenic fungi Armillaria.</title>
        <authorList>
            <person name="Sipos G."/>
            <person name="Prasanna A.N."/>
            <person name="Walter M.C."/>
            <person name="O'Connor E."/>
            <person name="Balint B."/>
            <person name="Krizsan K."/>
            <person name="Kiss B."/>
            <person name="Hess J."/>
            <person name="Varga T."/>
            <person name="Slot J."/>
            <person name="Riley R."/>
            <person name="Boka B."/>
            <person name="Rigling D."/>
            <person name="Barry K."/>
            <person name="Lee J."/>
            <person name="Mihaltcheva S."/>
            <person name="LaButti K."/>
            <person name="Lipzen A."/>
            <person name="Waldron R."/>
            <person name="Moloney N.M."/>
            <person name="Sperisen C."/>
            <person name="Kredics L."/>
            <person name="Vagvoelgyi C."/>
            <person name="Patrignani A."/>
            <person name="Fitzpatrick D."/>
            <person name="Nagy I."/>
            <person name="Doyle S."/>
            <person name="Anderson J.B."/>
            <person name="Grigoriev I.V."/>
            <person name="Gueldener U."/>
            <person name="Muensterkoetter M."/>
            <person name="Nagy L.G."/>
        </authorList>
    </citation>
    <scope>NUCLEOTIDE SEQUENCE [LARGE SCALE GENOMIC DNA]</scope>
    <source>
        <strain evidence="9">Ar21-2</strain>
    </source>
</reference>
<dbReference type="OMA" id="AWHGGLK"/>
<sequence length="762" mass="82267">MFRVLLLAVFSTYLFIRAFGADIDIVRERRYSSIVGASTGASSIPKWLASLGEDGKWPDDEINYTAGCGAQQSSWPAQQHWRRIDTFAAAYHGGFKNALQYTGDPSIRASISLAMTYWFSNDFDNIACLDAGGTSACPCGTPGFWNPNWASMVITVPPLVSSACLLLDTSLSDAELAGCLHIIQRAYNTFQTGIVGVSSITGSNLLDIAGIGLDLGLLINNETILTDAYDRAHGELTFKTQVSADGIRPDGSFGQHHGLLYNGDYGKDYANDVYVLELASANTQWAASEEGQNAFATLLTANLWMIFRNVITGVLHWDYAIIGRVISLPIADNQASASLKTNLTQIRVLGDLWNSSDITHVFEVLEGTSKDANIGAIVGNRMFYTNDYMVQRGAGYVTTLKMFSKRTENSECVNSQNPFGFHLSDGTVYTYLTGNDYEDIFAAWDWNLIPGITVDYNATVLDCNHGSRASGVESFVGGASNQNIGVAAMRYETPTTKTLQWQKTWFFLPNDVQYVMVANIDSTTSAPVFSILDQRKHLGAVMISGSPMTKSGNVSSVESLWHGGIGYAFDASNSAVSLSVQLGNKTGSWESIGTSDEGDISVDLFSAWLSHNDTSVPVSYAIYPATLSYDTFVSKSQASDIIPVRNDKSVSAVLDVAHDIAMIVYWDIGGGSVTITLPTPDTAPIIVNSTGNSAVILDLNEWKVTLSDPSQTLASITLTVSLGQGAPPVGWTDVLATKSTHFDLPSDEFRGESVTQVLVAEA</sequence>
<dbReference type="Pfam" id="PF02278">
    <property type="entry name" value="Lyase_8"/>
    <property type="match status" value="1"/>
</dbReference>
<feature type="chain" id="PRO_5013823482" evidence="4">
    <location>
        <begin position="21"/>
        <end position="762"/>
    </location>
</feature>
<keyword evidence="2 4" id="KW-0732">Signal</keyword>
<dbReference type="OrthoDB" id="5980780at2759"/>
<dbReference type="GO" id="GO:0030246">
    <property type="term" value="F:carbohydrate binding"/>
    <property type="evidence" value="ECO:0007669"/>
    <property type="project" value="InterPro"/>
</dbReference>
<dbReference type="InterPro" id="IPR038970">
    <property type="entry name" value="Lyase_8"/>
</dbReference>
<dbReference type="Pfam" id="PF08124">
    <property type="entry name" value="Lyase_8_N"/>
    <property type="match status" value="1"/>
</dbReference>
<dbReference type="InterPro" id="IPR004103">
    <property type="entry name" value="Lyase_8_C"/>
</dbReference>
<gene>
    <name evidence="8" type="ORF">ARMGADRAFT_1073348</name>
</gene>
<evidence type="ECO:0000313" key="9">
    <source>
        <dbReference type="Proteomes" id="UP000217790"/>
    </source>
</evidence>
<feature type="domain" description="Polysaccharide lyase family 8 central" evidence="5">
    <location>
        <begin position="380"/>
        <end position="625"/>
    </location>
</feature>
<evidence type="ECO:0000256" key="3">
    <source>
        <dbReference type="ARBA" id="ARBA00023239"/>
    </source>
</evidence>
<dbReference type="Proteomes" id="UP000217790">
    <property type="component" value="Unassembled WGS sequence"/>
</dbReference>
<dbReference type="InterPro" id="IPR003159">
    <property type="entry name" value="Lyase_8_central_dom"/>
</dbReference>
<evidence type="ECO:0000313" key="8">
    <source>
        <dbReference type="EMBL" id="PBL01030.1"/>
    </source>
</evidence>
<dbReference type="GO" id="GO:0005576">
    <property type="term" value="C:extracellular region"/>
    <property type="evidence" value="ECO:0007669"/>
    <property type="project" value="InterPro"/>
</dbReference>